<dbReference type="PRINTS" id="PR00926">
    <property type="entry name" value="MITOCARRIER"/>
</dbReference>
<keyword evidence="9 11" id="KW-0472">Membrane</keyword>
<evidence type="ECO:0000256" key="12">
    <source>
        <dbReference type="RuleBase" id="RU000488"/>
    </source>
</evidence>
<feature type="repeat" description="Solcar" evidence="11">
    <location>
        <begin position="188"/>
        <end position="271"/>
    </location>
</feature>
<dbReference type="FunFam" id="1.50.40.10:FF:000018">
    <property type="entry name" value="S-adenosylmethionine mitochondrial carrier protein-like"/>
    <property type="match status" value="1"/>
</dbReference>
<evidence type="ECO:0000256" key="7">
    <source>
        <dbReference type="ARBA" id="ARBA00022989"/>
    </source>
</evidence>
<evidence type="ECO:0000256" key="8">
    <source>
        <dbReference type="ARBA" id="ARBA00023128"/>
    </source>
</evidence>
<accession>A0A1E4TBW5</accession>
<evidence type="ECO:0000256" key="6">
    <source>
        <dbReference type="ARBA" id="ARBA00022792"/>
    </source>
</evidence>
<dbReference type="SUPFAM" id="SSF103506">
    <property type="entry name" value="Mitochondrial carrier"/>
    <property type="match status" value="1"/>
</dbReference>
<dbReference type="InterPro" id="IPR018108">
    <property type="entry name" value="MCP_transmembrane"/>
</dbReference>
<gene>
    <name evidence="14" type="ORF">CANCADRAFT_65801</name>
</gene>
<dbReference type="Gene3D" id="1.50.40.10">
    <property type="entry name" value="Mitochondrial carrier domain"/>
    <property type="match status" value="1"/>
</dbReference>
<sequence length="281" mass="30406">MEQHAMAIPMISGGLAGTVTDLVFFPVDTIKTRLQAKEGFLANGGWRGMYRGIGSTIVASAPGASLFFVTYESMNAYLYPLLKSHIASDEGARGVTHMLAASLGEIAACSVRVPSEVVKQRAQANKFKSSKEALLYILKDQSGEGIRRGLYRGWTSTIIREIPFTAIQFPVYEWLKRKVASYYNAAQPPVLLGAACGSAAGALAAACTTPLDVIKTRLMLSESRDSLLHITASIWKQEGPLAFLRGLGPRVMWISAGGAIFLGVYDYAKRTLTSFVQTKSE</sequence>
<dbReference type="PROSITE" id="PS50920">
    <property type="entry name" value="SOLCAR"/>
    <property type="match status" value="3"/>
</dbReference>
<comment type="similarity">
    <text evidence="2 12">Belongs to the mitochondrial carrier (TC 2.A.29) family.</text>
</comment>
<organism evidence="14 15">
    <name type="scientific">Tortispora caseinolytica NRRL Y-17796</name>
    <dbReference type="NCBI Taxonomy" id="767744"/>
    <lineage>
        <taxon>Eukaryota</taxon>
        <taxon>Fungi</taxon>
        <taxon>Dikarya</taxon>
        <taxon>Ascomycota</taxon>
        <taxon>Saccharomycotina</taxon>
        <taxon>Trigonopsidomycetes</taxon>
        <taxon>Trigonopsidales</taxon>
        <taxon>Trigonopsidaceae</taxon>
        <taxon>Tortispora</taxon>
    </lineage>
</organism>
<evidence type="ECO:0000256" key="1">
    <source>
        <dbReference type="ARBA" id="ARBA00004448"/>
    </source>
</evidence>
<keyword evidence="7 13" id="KW-1133">Transmembrane helix</keyword>
<dbReference type="GO" id="GO:0000095">
    <property type="term" value="F:S-adenosyl-L-methionine transmembrane transporter activity"/>
    <property type="evidence" value="ECO:0007669"/>
    <property type="project" value="EnsemblFungi"/>
</dbReference>
<dbReference type="PANTHER" id="PTHR45667">
    <property type="entry name" value="S-ADENOSYLMETHIONINE MITOCHONDRIAL CARRIER PROTEIN"/>
    <property type="match status" value="1"/>
</dbReference>
<dbReference type="AlphaFoldDB" id="A0A1E4TBW5"/>
<evidence type="ECO:0000256" key="3">
    <source>
        <dbReference type="ARBA" id="ARBA00022448"/>
    </source>
</evidence>
<evidence type="ECO:0000256" key="10">
    <source>
        <dbReference type="ARBA" id="ARBA00073559"/>
    </source>
</evidence>
<dbReference type="InterPro" id="IPR002067">
    <property type="entry name" value="MCP"/>
</dbReference>
<name>A0A1E4TBW5_9ASCO</name>
<dbReference type="EMBL" id="KV453843">
    <property type="protein sequence ID" value="ODV89203.1"/>
    <property type="molecule type" value="Genomic_DNA"/>
</dbReference>
<evidence type="ECO:0000256" key="13">
    <source>
        <dbReference type="SAM" id="Phobius"/>
    </source>
</evidence>
<keyword evidence="6" id="KW-0999">Mitochondrion inner membrane</keyword>
<keyword evidence="5" id="KW-0677">Repeat</keyword>
<protein>
    <recommendedName>
        <fullName evidence="10">Putative mitochondrial carrier protein PET8</fullName>
    </recommendedName>
</protein>
<evidence type="ECO:0000256" key="11">
    <source>
        <dbReference type="PROSITE-ProRule" id="PRU00282"/>
    </source>
</evidence>
<keyword evidence="3 12" id="KW-0813">Transport</keyword>
<evidence type="ECO:0000256" key="9">
    <source>
        <dbReference type="ARBA" id="ARBA00023136"/>
    </source>
</evidence>
<dbReference type="InterPro" id="IPR023395">
    <property type="entry name" value="MCP_dom_sf"/>
</dbReference>
<evidence type="ECO:0000313" key="14">
    <source>
        <dbReference type="EMBL" id="ODV89203.1"/>
    </source>
</evidence>
<dbReference type="Proteomes" id="UP000095023">
    <property type="component" value="Unassembled WGS sequence"/>
</dbReference>
<evidence type="ECO:0000256" key="4">
    <source>
        <dbReference type="ARBA" id="ARBA00022692"/>
    </source>
</evidence>
<comment type="subcellular location">
    <subcellularLocation>
        <location evidence="1">Mitochondrion inner membrane</location>
        <topology evidence="1">Multi-pass membrane protein</topology>
    </subcellularLocation>
</comment>
<keyword evidence="15" id="KW-1185">Reference proteome</keyword>
<evidence type="ECO:0000313" key="15">
    <source>
        <dbReference type="Proteomes" id="UP000095023"/>
    </source>
</evidence>
<dbReference type="GO" id="GO:0005743">
    <property type="term" value="C:mitochondrial inner membrane"/>
    <property type="evidence" value="ECO:0007669"/>
    <property type="project" value="UniProtKB-SubCell"/>
</dbReference>
<feature type="transmembrane region" description="Helical" evidence="13">
    <location>
        <begin position="48"/>
        <end position="71"/>
    </location>
</feature>
<feature type="repeat" description="Solcar" evidence="11">
    <location>
        <begin position="92"/>
        <end position="178"/>
    </location>
</feature>
<dbReference type="OrthoDB" id="276989at2759"/>
<reference evidence="15" key="1">
    <citation type="submission" date="2016-02" db="EMBL/GenBank/DDBJ databases">
        <title>Comparative genomics of biotechnologically important yeasts.</title>
        <authorList>
            <consortium name="DOE Joint Genome Institute"/>
            <person name="Riley R."/>
            <person name="Haridas S."/>
            <person name="Wolfe K.H."/>
            <person name="Lopes M.R."/>
            <person name="Hittinger C.T."/>
            <person name="Goker M."/>
            <person name="Salamov A."/>
            <person name="Wisecaver J."/>
            <person name="Long T.M."/>
            <person name="Aerts A.L."/>
            <person name="Barry K."/>
            <person name="Choi C."/>
            <person name="Clum A."/>
            <person name="Coughlan A.Y."/>
            <person name="Deshpande S."/>
            <person name="Douglass A.P."/>
            <person name="Hanson S.J."/>
            <person name="Klenk H.-P."/>
            <person name="Labutti K."/>
            <person name="Lapidus A."/>
            <person name="Lindquist E."/>
            <person name="Lipzen A."/>
            <person name="Meier-Kolthoff J.P."/>
            <person name="Ohm R.A."/>
            <person name="Otillar R.P."/>
            <person name="Pangilinan J."/>
            <person name="Peng Y."/>
            <person name="Rokas A."/>
            <person name="Rosa C.A."/>
            <person name="Scheuner C."/>
            <person name="Sibirny A.A."/>
            <person name="Slot J.C."/>
            <person name="Stielow J.B."/>
            <person name="Sun H."/>
            <person name="Kurtzman C.P."/>
            <person name="Blackwell M."/>
            <person name="Jeffries T.W."/>
            <person name="Grigoriev I.V."/>
        </authorList>
    </citation>
    <scope>NUCLEOTIDE SEQUENCE [LARGE SCALE GENOMIC DNA]</scope>
    <source>
        <strain evidence="15">NRRL Y-17796</strain>
    </source>
</reference>
<proteinExistence type="inferred from homology"/>
<keyword evidence="4 11" id="KW-0812">Transmembrane</keyword>
<evidence type="ECO:0000256" key="2">
    <source>
        <dbReference type="ARBA" id="ARBA00006375"/>
    </source>
</evidence>
<keyword evidence="8" id="KW-0496">Mitochondrion</keyword>
<feature type="transmembrane region" description="Helical" evidence="13">
    <location>
        <begin position="6"/>
        <end position="27"/>
    </location>
</feature>
<feature type="repeat" description="Solcar" evidence="11">
    <location>
        <begin position="4"/>
        <end position="77"/>
    </location>
</feature>
<evidence type="ECO:0000256" key="5">
    <source>
        <dbReference type="ARBA" id="ARBA00022737"/>
    </source>
</evidence>
<dbReference type="Pfam" id="PF00153">
    <property type="entry name" value="Mito_carr"/>
    <property type="match status" value="3"/>
</dbReference>